<gene>
    <name evidence="2" type="ORF">PCOR1329_LOCUS50899</name>
</gene>
<comment type="caution">
    <text evidence="2">The sequence shown here is derived from an EMBL/GenBank/DDBJ whole genome shotgun (WGS) entry which is preliminary data.</text>
</comment>
<organism evidence="2 3">
    <name type="scientific">Prorocentrum cordatum</name>
    <dbReference type="NCBI Taxonomy" id="2364126"/>
    <lineage>
        <taxon>Eukaryota</taxon>
        <taxon>Sar</taxon>
        <taxon>Alveolata</taxon>
        <taxon>Dinophyceae</taxon>
        <taxon>Prorocentrales</taxon>
        <taxon>Prorocentraceae</taxon>
        <taxon>Prorocentrum</taxon>
    </lineage>
</organism>
<evidence type="ECO:0000313" key="3">
    <source>
        <dbReference type="Proteomes" id="UP001189429"/>
    </source>
</evidence>
<proteinExistence type="predicted"/>
<protein>
    <submittedName>
        <fullName evidence="2">Uncharacterized protein</fullName>
    </submittedName>
</protein>
<keyword evidence="1" id="KW-0472">Membrane</keyword>
<evidence type="ECO:0000256" key="1">
    <source>
        <dbReference type="SAM" id="Phobius"/>
    </source>
</evidence>
<sequence length="308" mass="33888">MNSRPTLSPSDRIFVLVSSKDCSAVFGRRAATPGFGGGRAPSFHFGQGSAASEAPDASPPAPWSYLPYYVGEAEKARVQVPYVVSLSALCVYAAPTIISIRLGTDPDAAFWIGRVGLVACLVPVFLALMHLVHSAELARGRARRSTVSITAIVPGVVLAVTGIVYSAESAFLQSHLMSDDCIARSSQPLSEKPRLQAAYALGLRAYAACQERHYDDNGREMLPRSPHPTLQQCTQWRTADDSLVLGEDLVTWRGYVDEQTVAEWFLGSLGFDLVSKNYWADRPQREHTYYWREWDYLAQVEAGVRWAS</sequence>
<reference evidence="2" key="1">
    <citation type="submission" date="2023-10" db="EMBL/GenBank/DDBJ databases">
        <authorList>
            <person name="Chen Y."/>
            <person name="Shah S."/>
            <person name="Dougan E. K."/>
            <person name="Thang M."/>
            <person name="Chan C."/>
        </authorList>
    </citation>
    <scope>NUCLEOTIDE SEQUENCE [LARGE SCALE GENOMIC DNA]</scope>
</reference>
<dbReference type="Proteomes" id="UP001189429">
    <property type="component" value="Unassembled WGS sequence"/>
</dbReference>
<keyword evidence="3" id="KW-1185">Reference proteome</keyword>
<feature type="transmembrane region" description="Helical" evidence="1">
    <location>
        <begin position="108"/>
        <end position="133"/>
    </location>
</feature>
<evidence type="ECO:0000313" key="2">
    <source>
        <dbReference type="EMBL" id="CAK0862499.1"/>
    </source>
</evidence>
<keyword evidence="1" id="KW-1133">Transmembrane helix</keyword>
<feature type="transmembrane region" description="Helical" evidence="1">
    <location>
        <begin position="82"/>
        <end position="102"/>
    </location>
</feature>
<dbReference type="EMBL" id="CAUYUJ010016168">
    <property type="protein sequence ID" value="CAK0862499.1"/>
    <property type="molecule type" value="Genomic_DNA"/>
</dbReference>
<name>A0ABN9UT56_9DINO</name>
<accession>A0ABN9UT56</accession>
<feature type="transmembrane region" description="Helical" evidence="1">
    <location>
        <begin position="145"/>
        <end position="167"/>
    </location>
</feature>
<keyword evidence="1" id="KW-0812">Transmembrane</keyword>